<evidence type="ECO:0000313" key="4">
    <source>
        <dbReference type="Proteomes" id="UP000217199"/>
    </source>
</evidence>
<keyword evidence="4" id="KW-1185">Reference proteome</keyword>
<keyword evidence="2" id="KW-0472">Membrane</keyword>
<protein>
    <submittedName>
        <fullName evidence="3">Uncharacterized protein</fullName>
    </submittedName>
</protein>
<keyword evidence="2" id="KW-1133">Transmembrane helix</keyword>
<comment type="caution">
    <text evidence="3">The sequence shown here is derived from an EMBL/GenBank/DDBJ whole genome shotgun (WGS) entry which is preliminary data.</text>
</comment>
<name>A0A286UTV4_9AGAM</name>
<dbReference type="AlphaFoldDB" id="A0A286UTV4"/>
<sequence>MTDLTTTLSMAMTVMMVPISQGVAAMANGRNPRRDKRLKVRVDGWVVAEPPVVDGDEWDDHQQSQSDNLG</sequence>
<dbReference type="Proteomes" id="UP000217199">
    <property type="component" value="Unassembled WGS sequence"/>
</dbReference>
<feature type="transmembrane region" description="Helical" evidence="2">
    <location>
        <begin position="6"/>
        <end position="27"/>
    </location>
</feature>
<accession>A0A286UTV4</accession>
<reference evidence="3 4" key="1">
    <citation type="journal article" date="2017" name="Mol. Ecol.">
        <title>Comparative and population genomic landscape of Phellinus noxius: A hypervariable fungus causing root rot in trees.</title>
        <authorList>
            <person name="Chung C.L."/>
            <person name="Lee T.J."/>
            <person name="Akiba M."/>
            <person name="Lee H.H."/>
            <person name="Kuo T.H."/>
            <person name="Liu D."/>
            <person name="Ke H.M."/>
            <person name="Yokoi T."/>
            <person name="Roa M.B."/>
            <person name="Lu M.J."/>
            <person name="Chang Y.Y."/>
            <person name="Ann P.J."/>
            <person name="Tsai J.N."/>
            <person name="Chen C.Y."/>
            <person name="Tzean S.S."/>
            <person name="Ota Y."/>
            <person name="Hattori T."/>
            <person name="Sahashi N."/>
            <person name="Liou R.F."/>
            <person name="Kikuchi T."/>
            <person name="Tsai I.J."/>
        </authorList>
    </citation>
    <scope>NUCLEOTIDE SEQUENCE [LARGE SCALE GENOMIC DNA]</scope>
    <source>
        <strain evidence="3 4">FFPRI411160</strain>
    </source>
</reference>
<organism evidence="3 4">
    <name type="scientific">Pyrrhoderma noxium</name>
    <dbReference type="NCBI Taxonomy" id="2282107"/>
    <lineage>
        <taxon>Eukaryota</taxon>
        <taxon>Fungi</taxon>
        <taxon>Dikarya</taxon>
        <taxon>Basidiomycota</taxon>
        <taxon>Agaricomycotina</taxon>
        <taxon>Agaricomycetes</taxon>
        <taxon>Hymenochaetales</taxon>
        <taxon>Hymenochaetaceae</taxon>
        <taxon>Pyrrhoderma</taxon>
    </lineage>
</organism>
<feature type="region of interest" description="Disordered" evidence="1">
    <location>
        <begin position="51"/>
        <end position="70"/>
    </location>
</feature>
<proteinExistence type="predicted"/>
<evidence type="ECO:0000256" key="1">
    <source>
        <dbReference type="SAM" id="MobiDB-lite"/>
    </source>
</evidence>
<dbReference type="EMBL" id="NBII01000001">
    <property type="protein sequence ID" value="PAV22984.1"/>
    <property type="molecule type" value="Genomic_DNA"/>
</dbReference>
<gene>
    <name evidence="3" type="ORF">PNOK_0005100</name>
</gene>
<evidence type="ECO:0000313" key="3">
    <source>
        <dbReference type="EMBL" id="PAV22984.1"/>
    </source>
</evidence>
<dbReference type="InParanoid" id="A0A286UTV4"/>
<evidence type="ECO:0000256" key="2">
    <source>
        <dbReference type="SAM" id="Phobius"/>
    </source>
</evidence>
<keyword evidence="2" id="KW-0812">Transmembrane</keyword>